<reference evidence="13" key="1">
    <citation type="submission" date="2020-03" db="EMBL/GenBank/DDBJ databases">
        <title>Genome of Pelagibius litoralis DSM 21314T.</title>
        <authorList>
            <person name="Wang G."/>
        </authorList>
    </citation>
    <scope>NUCLEOTIDE SEQUENCE</scope>
    <source>
        <strain evidence="13">DSM 21314</strain>
    </source>
</reference>
<evidence type="ECO:0000256" key="5">
    <source>
        <dbReference type="ARBA" id="ARBA00007731"/>
    </source>
</evidence>
<dbReference type="EMBL" id="JAAQPH010000001">
    <property type="protein sequence ID" value="NIA67185.1"/>
    <property type="molecule type" value="Genomic_DNA"/>
</dbReference>
<comment type="catalytic activity">
    <reaction evidence="1 11">
        <text>1-(5-phospho-beta-D-ribosyl)-5'-AMP + H2O = 1-(5-phospho-beta-D-ribosyl)-5-[(5-phospho-beta-D-ribosylamino)methylideneamino]imidazole-4-carboxamide</text>
        <dbReference type="Rhea" id="RHEA:20049"/>
        <dbReference type="ChEBI" id="CHEBI:15377"/>
        <dbReference type="ChEBI" id="CHEBI:58435"/>
        <dbReference type="ChEBI" id="CHEBI:59457"/>
        <dbReference type="EC" id="3.5.4.19"/>
    </reaction>
</comment>
<comment type="similarity">
    <text evidence="6">In the N-terminal section; belongs to the PRA-CH family.</text>
</comment>
<evidence type="ECO:0000256" key="9">
    <source>
        <dbReference type="ARBA" id="ARBA00022801"/>
    </source>
</evidence>
<gene>
    <name evidence="11 13" type="primary">hisI</name>
    <name evidence="13" type="ORF">HBA54_01110</name>
</gene>
<evidence type="ECO:0000256" key="1">
    <source>
        <dbReference type="ARBA" id="ARBA00000024"/>
    </source>
</evidence>
<keyword evidence="10 11" id="KW-0368">Histidine biosynthesis</keyword>
<keyword evidence="9 11" id="KW-0378">Hydrolase</keyword>
<dbReference type="SUPFAM" id="SSF141734">
    <property type="entry name" value="HisI-like"/>
    <property type="match status" value="1"/>
</dbReference>
<evidence type="ECO:0000256" key="8">
    <source>
        <dbReference type="ARBA" id="ARBA00022605"/>
    </source>
</evidence>
<dbReference type="GO" id="GO:0004635">
    <property type="term" value="F:phosphoribosyl-AMP cyclohydrolase activity"/>
    <property type="evidence" value="ECO:0007669"/>
    <property type="project" value="UniProtKB-UniRule"/>
</dbReference>
<evidence type="ECO:0000259" key="12">
    <source>
        <dbReference type="Pfam" id="PF01502"/>
    </source>
</evidence>
<dbReference type="InterPro" id="IPR002496">
    <property type="entry name" value="PRib_AMP_CycHydrolase_dom"/>
</dbReference>
<comment type="similarity">
    <text evidence="5">In the C-terminal section; belongs to the PRA-PH family.</text>
</comment>
<protein>
    <recommendedName>
        <fullName evidence="11">Phosphoribosyl-AMP cyclohydrolase</fullName>
        <shortName evidence="11">PRA-CH</shortName>
        <ecNumber evidence="11">3.5.4.19</ecNumber>
    </recommendedName>
</protein>
<comment type="function">
    <text evidence="11">Catalyzes the hydrolysis of the adenine ring of phosphoribosyl-AMP.</text>
</comment>
<dbReference type="NCBIfam" id="NF000768">
    <property type="entry name" value="PRK00051.1"/>
    <property type="match status" value="1"/>
</dbReference>
<name>A0A967C2Y1_9PROT</name>
<comment type="pathway">
    <text evidence="4">Amino-acid biosynthesis; L-histidine biosynthesis; L-histidine from 5-phospho-alpha-D-ribose 1-diphosphate: step 2/9.</text>
</comment>
<evidence type="ECO:0000256" key="3">
    <source>
        <dbReference type="ARBA" id="ARBA00005169"/>
    </source>
</evidence>
<sequence length="138" mass="15372">MEHRIIMSDLPAALEEAIAFNDKGLVMAVAQQHDSGEILMVAWMNRESLAETLETRQVCYWSRSRGKLWRKGESSGQTQKLVELQIDCDGDSLLLRVDQKGVACHTGRRSCFYRSLNTDGGLDDTLPVVTDPGKLYGA</sequence>
<feature type="binding site" evidence="11">
    <location>
        <position position="104"/>
    </location>
    <ligand>
        <name>Zn(2+)</name>
        <dbReference type="ChEBI" id="CHEBI:29105"/>
        <note>ligand shared between dimeric partners</note>
    </ligand>
</feature>
<comment type="subcellular location">
    <subcellularLocation>
        <location evidence="11">Cytoplasm</location>
    </subcellularLocation>
</comment>
<comment type="caution">
    <text evidence="13">The sequence shown here is derived from an EMBL/GenBank/DDBJ whole genome shotgun (WGS) entry which is preliminary data.</text>
</comment>
<keyword evidence="11" id="KW-0479">Metal-binding</keyword>
<comment type="cofactor">
    <cofactor evidence="11">
        <name>Zn(2+)</name>
        <dbReference type="ChEBI" id="CHEBI:29105"/>
    </cofactor>
    <text evidence="11">Binds 1 zinc ion per subunit.</text>
</comment>
<evidence type="ECO:0000256" key="6">
    <source>
        <dbReference type="ARBA" id="ARBA00008299"/>
    </source>
</evidence>
<dbReference type="GO" id="GO:0000105">
    <property type="term" value="P:L-histidine biosynthetic process"/>
    <property type="evidence" value="ECO:0007669"/>
    <property type="project" value="UniProtKB-UniRule"/>
</dbReference>
<evidence type="ECO:0000256" key="4">
    <source>
        <dbReference type="ARBA" id="ARBA00005204"/>
    </source>
</evidence>
<keyword evidence="11" id="KW-0460">Magnesium</keyword>
<dbReference type="AlphaFoldDB" id="A0A967C2Y1"/>
<evidence type="ECO:0000256" key="2">
    <source>
        <dbReference type="ARBA" id="ARBA00001460"/>
    </source>
</evidence>
<comment type="catalytic activity">
    <reaction evidence="2">
        <text>1-(5-phospho-beta-D-ribosyl)-ATP + H2O = 1-(5-phospho-beta-D-ribosyl)-5'-AMP + diphosphate + H(+)</text>
        <dbReference type="Rhea" id="RHEA:22828"/>
        <dbReference type="ChEBI" id="CHEBI:15377"/>
        <dbReference type="ChEBI" id="CHEBI:15378"/>
        <dbReference type="ChEBI" id="CHEBI:33019"/>
        <dbReference type="ChEBI" id="CHEBI:59457"/>
        <dbReference type="ChEBI" id="CHEBI:73183"/>
        <dbReference type="EC" id="3.6.1.31"/>
    </reaction>
</comment>
<feature type="binding site" evidence="11">
    <location>
        <position position="87"/>
    </location>
    <ligand>
        <name>Mg(2+)</name>
        <dbReference type="ChEBI" id="CHEBI:18420"/>
    </ligand>
</feature>
<evidence type="ECO:0000313" key="14">
    <source>
        <dbReference type="Proteomes" id="UP000761264"/>
    </source>
</evidence>
<dbReference type="Pfam" id="PF01502">
    <property type="entry name" value="PRA-CH"/>
    <property type="match status" value="1"/>
</dbReference>
<feature type="binding site" evidence="11">
    <location>
        <position position="89"/>
    </location>
    <ligand>
        <name>Mg(2+)</name>
        <dbReference type="ChEBI" id="CHEBI:18420"/>
    </ligand>
</feature>
<dbReference type="FunFam" id="3.10.20.810:FF:000001">
    <property type="entry name" value="Histidine biosynthesis bifunctional protein HisIE"/>
    <property type="match status" value="1"/>
</dbReference>
<comment type="cofactor">
    <cofactor evidence="11">
        <name>Mg(2+)</name>
        <dbReference type="ChEBI" id="CHEBI:18420"/>
    </cofactor>
    <text evidence="11">Binds 1 Mg(2+) ion per subunit.</text>
</comment>
<feature type="binding site" evidence="11">
    <location>
        <position position="111"/>
    </location>
    <ligand>
        <name>Zn(2+)</name>
        <dbReference type="ChEBI" id="CHEBI:29105"/>
        <note>ligand shared between dimeric partners</note>
    </ligand>
</feature>
<dbReference type="HAMAP" id="MF_01021">
    <property type="entry name" value="HisI"/>
    <property type="match status" value="1"/>
</dbReference>
<comment type="subunit">
    <text evidence="11">Homodimer.</text>
</comment>
<keyword evidence="8 11" id="KW-0028">Amino-acid biosynthesis</keyword>
<keyword evidence="7 11" id="KW-0963">Cytoplasm</keyword>
<evidence type="ECO:0000256" key="11">
    <source>
        <dbReference type="HAMAP-Rule" id="MF_01021"/>
    </source>
</evidence>
<accession>A0A967C2Y1</accession>
<dbReference type="Gene3D" id="3.10.20.810">
    <property type="entry name" value="Phosphoribosyl-AMP cyclohydrolase"/>
    <property type="match status" value="1"/>
</dbReference>
<proteinExistence type="inferred from homology"/>
<dbReference type="PANTHER" id="PTHR42945:SF1">
    <property type="entry name" value="HISTIDINE BIOSYNTHESIS BIFUNCTIONAL PROTEIN HIS7"/>
    <property type="match status" value="1"/>
</dbReference>
<dbReference type="InterPro" id="IPR026660">
    <property type="entry name" value="PRA-CH"/>
</dbReference>
<feature type="domain" description="Phosphoribosyl-AMP cyclohydrolase" evidence="12">
    <location>
        <begin position="40"/>
        <end position="113"/>
    </location>
</feature>
<keyword evidence="11" id="KW-0862">Zinc</keyword>
<dbReference type="GO" id="GO:0000287">
    <property type="term" value="F:magnesium ion binding"/>
    <property type="evidence" value="ECO:0007669"/>
    <property type="project" value="UniProtKB-UniRule"/>
</dbReference>
<dbReference type="GO" id="GO:0004636">
    <property type="term" value="F:phosphoribosyl-ATP diphosphatase activity"/>
    <property type="evidence" value="ECO:0007669"/>
    <property type="project" value="UniProtKB-EC"/>
</dbReference>
<comment type="pathway">
    <text evidence="3 11">Amino-acid biosynthesis; L-histidine biosynthesis; L-histidine from 5-phospho-alpha-D-ribose 1-diphosphate: step 3/9.</text>
</comment>
<dbReference type="EC" id="3.5.4.19" evidence="11"/>
<evidence type="ECO:0000256" key="10">
    <source>
        <dbReference type="ARBA" id="ARBA00023102"/>
    </source>
</evidence>
<dbReference type="Proteomes" id="UP000761264">
    <property type="component" value="Unassembled WGS sequence"/>
</dbReference>
<comment type="similarity">
    <text evidence="11">Belongs to the PRA-CH family.</text>
</comment>
<evidence type="ECO:0000256" key="7">
    <source>
        <dbReference type="ARBA" id="ARBA00022490"/>
    </source>
</evidence>
<dbReference type="InterPro" id="IPR038019">
    <property type="entry name" value="PRib_AMP_CycHydrolase_sf"/>
</dbReference>
<dbReference type="GO" id="GO:0008270">
    <property type="term" value="F:zinc ion binding"/>
    <property type="evidence" value="ECO:0007669"/>
    <property type="project" value="UniProtKB-UniRule"/>
</dbReference>
<dbReference type="PANTHER" id="PTHR42945">
    <property type="entry name" value="HISTIDINE BIOSYNTHESIS BIFUNCTIONAL PROTEIN"/>
    <property type="match status" value="1"/>
</dbReference>
<organism evidence="13 14">
    <name type="scientific">Pelagibius litoralis</name>
    <dbReference type="NCBI Taxonomy" id="374515"/>
    <lineage>
        <taxon>Bacteria</taxon>
        <taxon>Pseudomonadati</taxon>
        <taxon>Pseudomonadota</taxon>
        <taxon>Alphaproteobacteria</taxon>
        <taxon>Rhodospirillales</taxon>
        <taxon>Rhodovibrionaceae</taxon>
        <taxon>Pelagibius</taxon>
    </lineage>
</organism>
<keyword evidence="14" id="KW-1185">Reference proteome</keyword>
<dbReference type="GO" id="GO:0005737">
    <property type="term" value="C:cytoplasm"/>
    <property type="evidence" value="ECO:0007669"/>
    <property type="project" value="UniProtKB-SubCell"/>
</dbReference>
<dbReference type="Gene3D" id="4.10.80.70">
    <property type="match status" value="1"/>
</dbReference>
<evidence type="ECO:0000313" key="13">
    <source>
        <dbReference type="EMBL" id="NIA67185.1"/>
    </source>
</evidence>
<feature type="binding site" evidence="11">
    <location>
        <position position="91"/>
    </location>
    <ligand>
        <name>Mg(2+)</name>
        <dbReference type="ChEBI" id="CHEBI:18420"/>
    </ligand>
</feature>
<feature type="binding site" evidence="11">
    <location>
        <position position="88"/>
    </location>
    <ligand>
        <name>Zn(2+)</name>
        <dbReference type="ChEBI" id="CHEBI:29105"/>
        <note>ligand shared between dimeric partners</note>
    </ligand>
</feature>